<dbReference type="NCBIfam" id="NF002494">
    <property type="entry name" value="PRK01821.1"/>
    <property type="match status" value="1"/>
</dbReference>
<keyword evidence="3 6" id="KW-0812">Transmembrane</keyword>
<gene>
    <name evidence="7" type="ORF">ACFODT_16375</name>
</gene>
<keyword evidence="5 6" id="KW-0472">Membrane</keyword>
<accession>A0ABV7CBC2</accession>
<protein>
    <submittedName>
        <fullName evidence="7">CidA/LrgA family protein</fullName>
    </submittedName>
</protein>
<evidence type="ECO:0000256" key="6">
    <source>
        <dbReference type="SAM" id="Phobius"/>
    </source>
</evidence>
<keyword evidence="2" id="KW-1003">Cell membrane</keyword>
<evidence type="ECO:0000256" key="5">
    <source>
        <dbReference type="ARBA" id="ARBA00023136"/>
    </source>
</evidence>
<organism evidence="7 8">
    <name type="scientific">Vibrio zhugei</name>
    <dbReference type="NCBI Taxonomy" id="2479546"/>
    <lineage>
        <taxon>Bacteria</taxon>
        <taxon>Pseudomonadati</taxon>
        <taxon>Pseudomonadota</taxon>
        <taxon>Gammaproteobacteria</taxon>
        <taxon>Vibrionales</taxon>
        <taxon>Vibrionaceae</taxon>
        <taxon>Vibrio</taxon>
    </lineage>
</organism>
<feature type="transmembrane region" description="Helical" evidence="6">
    <location>
        <begin position="63"/>
        <end position="80"/>
    </location>
</feature>
<dbReference type="Proteomes" id="UP001595384">
    <property type="component" value="Unassembled WGS sequence"/>
</dbReference>
<name>A0ABV7CBC2_9VIBR</name>
<sequence>MPKTLLQYGVSFALIYLSLTLGNWIQSLLAIAIPGSIFGMLILFALLVSGITPVNWVKPGCHFFIRYMMLLFVPISVGLMDHFDLMINNAWAILASAIGGSLIVLVILSLVLNKFMNRIEPQASHKEHH</sequence>
<dbReference type="PANTHER" id="PTHR33931">
    <property type="entry name" value="HOLIN-LIKE PROTEIN CIDA-RELATED"/>
    <property type="match status" value="1"/>
</dbReference>
<dbReference type="EMBL" id="JBHRSE010000119">
    <property type="protein sequence ID" value="MFC3025382.1"/>
    <property type="molecule type" value="Genomic_DNA"/>
</dbReference>
<keyword evidence="8" id="KW-1185">Reference proteome</keyword>
<evidence type="ECO:0000256" key="3">
    <source>
        <dbReference type="ARBA" id="ARBA00022692"/>
    </source>
</evidence>
<evidence type="ECO:0000256" key="4">
    <source>
        <dbReference type="ARBA" id="ARBA00022989"/>
    </source>
</evidence>
<feature type="transmembrane region" description="Helical" evidence="6">
    <location>
        <begin position="5"/>
        <end position="25"/>
    </location>
</feature>
<keyword evidence="4 6" id="KW-1133">Transmembrane helix</keyword>
<feature type="transmembrane region" description="Helical" evidence="6">
    <location>
        <begin position="92"/>
        <end position="112"/>
    </location>
</feature>
<feature type="transmembrane region" description="Helical" evidence="6">
    <location>
        <begin position="31"/>
        <end position="51"/>
    </location>
</feature>
<proteinExistence type="predicted"/>
<comment type="caution">
    <text evidence="7">The sequence shown here is derived from an EMBL/GenBank/DDBJ whole genome shotgun (WGS) entry which is preliminary data.</text>
</comment>
<evidence type="ECO:0000256" key="1">
    <source>
        <dbReference type="ARBA" id="ARBA00004651"/>
    </source>
</evidence>
<dbReference type="PANTHER" id="PTHR33931:SF5">
    <property type="entry name" value="UPF0299 MEMBRANE PROTEIN YOHJ"/>
    <property type="match status" value="1"/>
</dbReference>
<evidence type="ECO:0000313" key="7">
    <source>
        <dbReference type="EMBL" id="MFC3025382.1"/>
    </source>
</evidence>
<dbReference type="InterPro" id="IPR005538">
    <property type="entry name" value="LrgA/CidA"/>
</dbReference>
<comment type="subcellular location">
    <subcellularLocation>
        <location evidence="1">Cell membrane</location>
        <topology evidence="1">Multi-pass membrane protein</topology>
    </subcellularLocation>
</comment>
<evidence type="ECO:0000256" key="2">
    <source>
        <dbReference type="ARBA" id="ARBA00022475"/>
    </source>
</evidence>
<evidence type="ECO:0000313" key="8">
    <source>
        <dbReference type="Proteomes" id="UP001595384"/>
    </source>
</evidence>
<dbReference type="Pfam" id="PF03788">
    <property type="entry name" value="LrgA"/>
    <property type="match status" value="1"/>
</dbReference>
<reference evidence="8" key="1">
    <citation type="journal article" date="2019" name="Int. J. Syst. Evol. Microbiol.">
        <title>The Global Catalogue of Microorganisms (GCM) 10K type strain sequencing project: providing services to taxonomists for standard genome sequencing and annotation.</title>
        <authorList>
            <consortium name="The Broad Institute Genomics Platform"/>
            <consortium name="The Broad Institute Genome Sequencing Center for Infectious Disease"/>
            <person name="Wu L."/>
            <person name="Ma J."/>
        </authorList>
    </citation>
    <scope>NUCLEOTIDE SEQUENCE [LARGE SCALE GENOMIC DNA]</scope>
    <source>
        <strain evidence="8">KCTC 62784</strain>
    </source>
</reference>
<dbReference type="RefSeq" id="WP_123016224.1">
    <property type="nucleotide sequence ID" value="NZ_AP024911.1"/>
</dbReference>